<keyword evidence="4" id="KW-0719">Serine esterase</keyword>
<evidence type="ECO:0000256" key="10">
    <source>
        <dbReference type="PIRSR" id="PIRSR611150-1"/>
    </source>
</evidence>
<dbReference type="SUPFAM" id="SSF53474">
    <property type="entry name" value="alpha/beta-Hydrolases"/>
    <property type="match status" value="1"/>
</dbReference>
<accession>A0A8H3YPE1</accession>
<dbReference type="GO" id="GO:0050525">
    <property type="term" value="F:cutinase activity"/>
    <property type="evidence" value="ECO:0007669"/>
    <property type="project" value="UniProtKB-EC"/>
</dbReference>
<evidence type="ECO:0000256" key="7">
    <source>
        <dbReference type="ARBA" id="ARBA00022801"/>
    </source>
</evidence>
<keyword evidence="5" id="KW-0964">Secreted</keyword>
<evidence type="ECO:0000256" key="3">
    <source>
        <dbReference type="ARBA" id="ARBA00013095"/>
    </source>
</evidence>
<feature type="active site" description="Proton donor/acceptor" evidence="10">
    <location>
        <position position="265"/>
    </location>
</feature>
<feature type="chain" id="PRO_5034550254" description="cutinase" evidence="12">
    <location>
        <begin position="19"/>
        <end position="285"/>
    </location>
</feature>
<dbReference type="GO" id="GO:0016052">
    <property type="term" value="P:carbohydrate catabolic process"/>
    <property type="evidence" value="ECO:0007669"/>
    <property type="project" value="TreeGrafter"/>
</dbReference>
<keyword evidence="8 11" id="KW-1015">Disulfide bond</keyword>
<dbReference type="Pfam" id="PF01083">
    <property type="entry name" value="Cutinase"/>
    <property type="match status" value="1"/>
</dbReference>
<feature type="signal peptide" evidence="12">
    <location>
        <begin position="1"/>
        <end position="18"/>
    </location>
</feature>
<comment type="subcellular location">
    <subcellularLocation>
        <location evidence="1">Secreted</location>
    </subcellularLocation>
</comment>
<evidence type="ECO:0000256" key="5">
    <source>
        <dbReference type="ARBA" id="ARBA00022525"/>
    </source>
</evidence>
<dbReference type="InterPro" id="IPR011150">
    <property type="entry name" value="Cutinase_monf"/>
</dbReference>
<reference evidence="13 14" key="1">
    <citation type="submission" date="2018-12" db="EMBL/GenBank/DDBJ databases">
        <title>Venturia inaequalis Genome Resource.</title>
        <authorList>
            <person name="Lichtner F.J."/>
        </authorList>
    </citation>
    <scope>NUCLEOTIDE SEQUENCE [LARGE SCALE GENOMIC DNA]</scope>
    <source>
        <strain evidence="13 14">120213</strain>
    </source>
</reference>
<evidence type="ECO:0000256" key="4">
    <source>
        <dbReference type="ARBA" id="ARBA00022487"/>
    </source>
</evidence>
<evidence type="ECO:0000256" key="6">
    <source>
        <dbReference type="ARBA" id="ARBA00022729"/>
    </source>
</evidence>
<name>A0A8H3YPE1_VENIN</name>
<evidence type="ECO:0000256" key="2">
    <source>
        <dbReference type="ARBA" id="ARBA00007534"/>
    </source>
</evidence>
<dbReference type="EC" id="3.1.1.74" evidence="3"/>
<dbReference type="GO" id="GO:0005576">
    <property type="term" value="C:extracellular region"/>
    <property type="evidence" value="ECO:0007669"/>
    <property type="project" value="UniProtKB-SubCell"/>
</dbReference>
<dbReference type="Gene3D" id="3.40.50.1820">
    <property type="entry name" value="alpha/beta hydrolase"/>
    <property type="match status" value="1"/>
</dbReference>
<evidence type="ECO:0000313" key="13">
    <source>
        <dbReference type="EMBL" id="KAE9965442.1"/>
    </source>
</evidence>
<dbReference type="AlphaFoldDB" id="A0A8H3YPE1"/>
<evidence type="ECO:0000256" key="11">
    <source>
        <dbReference type="PIRSR" id="PIRSR611150-2"/>
    </source>
</evidence>
<proteinExistence type="inferred from homology"/>
<dbReference type="PANTHER" id="PTHR48250:SF3">
    <property type="entry name" value="CUTINASE 1-RELATED"/>
    <property type="match status" value="1"/>
</dbReference>
<feature type="disulfide bond" evidence="11">
    <location>
        <begin position="114"/>
        <end position="182"/>
    </location>
</feature>
<keyword evidence="7" id="KW-0378">Hydrolase</keyword>
<keyword evidence="6 12" id="KW-0732">Signal</keyword>
<evidence type="ECO:0000256" key="9">
    <source>
        <dbReference type="ARBA" id="ARBA00034045"/>
    </source>
</evidence>
<evidence type="ECO:0000313" key="14">
    <source>
        <dbReference type="Proteomes" id="UP000447873"/>
    </source>
</evidence>
<dbReference type="PANTHER" id="PTHR48250">
    <property type="entry name" value="CUTINASE 2-RELATED"/>
    <property type="match status" value="1"/>
</dbReference>
<sequence>MPLFAISLLFSALAAAVALPQLPAFSGLAIPTFPSFGDGSSGGTPSVPTGLSSLPTGLGSGFGSGSAIPTAVPSLGSGLGSGFGSGPGSASGSISALSTTPTASSLIAANAGSCTDIMLIFARGTSEAQGFGSVGGPLDSALKKKFTSYSSYAVVYPAGFDQNSASGSADALKKMTSMIASCPNIKFIVSGYSQGASLCHGIKATDAVKNAVSSVLLFGDPYYRYPGNPGVANLPVNDGSRIFDACNSGDSVCGKPNALGTGRSHLDYGTVVPAAAAFAKQASGT</sequence>
<gene>
    <name evidence="13" type="ORF">EG328_009655</name>
</gene>
<feature type="active site" evidence="10">
    <location>
        <position position="250"/>
    </location>
</feature>
<dbReference type="EMBL" id="WNWS01000594">
    <property type="protein sequence ID" value="KAE9965442.1"/>
    <property type="molecule type" value="Genomic_DNA"/>
</dbReference>
<comment type="catalytic activity">
    <reaction evidence="9">
        <text>cutin + H2O = cutin monomers.</text>
        <dbReference type="EC" id="3.1.1.74"/>
    </reaction>
</comment>
<comment type="caution">
    <text evidence="13">The sequence shown here is derived from an EMBL/GenBank/DDBJ whole genome shotgun (WGS) entry which is preliminary data.</text>
</comment>
<evidence type="ECO:0000256" key="8">
    <source>
        <dbReference type="ARBA" id="ARBA00023157"/>
    </source>
</evidence>
<dbReference type="SMART" id="SM01110">
    <property type="entry name" value="Cutinase"/>
    <property type="match status" value="1"/>
</dbReference>
<dbReference type="InterPro" id="IPR000675">
    <property type="entry name" value="Cutinase/axe"/>
</dbReference>
<comment type="similarity">
    <text evidence="2">Belongs to the cutinase family.</text>
</comment>
<protein>
    <recommendedName>
        <fullName evidence="3">cutinase</fullName>
        <ecNumber evidence="3">3.1.1.74</ecNumber>
    </recommendedName>
</protein>
<feature type="disulfide bond" evidence="11">
    <location>
        <begin position="246"/>
        <end position="253"/>
    </location>
</feature>
<dbReference type="InterPro" id="IPR029058">
    <property type="entry name" value="AB_hydrolase_fold"/>
</dbReference>
<evidence type="ECO:0000256" key="1">
    <source>
        <dbReference type="ARBA" id="ARBA00004613"/>
    </source>
</evidence>
<dbReference type="Proteomes" id="UP000447873">
    <property type="component" value="Unassembled WGS sequence"/>
</dbReference>
<evidence type="ECO:0000256" key="12">
    <source>
        <dbReference type="SAM" id="SignalP"/>
    </source>
</evidence>
<feature type="active site" description="Nucleophile" evidence="10">
    <location>
        <position position="193"/>
    </location>
</feature>
<organism evidence="13 14">
    <name type="scientific">Venturia inaequalis</name>
    <name type="common">Apple scab fungus</name>
    <dbReference type="NCBI Taxonomy" id="5025"/>
    <lineage>
        <taxon>Eukaryota</taxon>
        <taxon>Fungi</taxon>
        <taxon>Dikarya</taxon>
        <taxon>Ascomycota</taxon>
        <taxon>Pezizomycotina</taxon>
        <taxon>Dothideomycetes</taxon>
        <taxon>Pleosporomycetidae</taxon>
        <taxon>Venturiales</taxon>
        <taxon>Venturiaceae</taxon>
        <taxon>Venturia</taxon>
    </lineage>
</organism>